<reference evidence="2" key="1">
    <citation type="submission" date="2016-11" db="UniProtKB">
        <authorList>
            <consortium name="WormBaseParasite"/>
        </authorList>
    </citation>
    <scope>IDENTIFICATION</scope>
</reference>
<keyword evidence="1" id="KW-1185">Reference proteome</keyword>
<evidence type="ECO:0000313" key="1">
    <source>
        <dbReference type="Proteomes" id="UP000095282"/>
    </source>
</evidence>
<sequence>MIPKNALLLKERCHLCIGRQLWSPQVRRRTKDHLRGFGINVVVDNAPSNTKKILVEQTSTTSQSIQCVS</sequence>
<name>A0A1I7USP0_9PELO</name>
<dbReference type="Proteomes" id="UP000095282">
    <property type="component" value="Unplaced"/>
</dbReference>
<accession>A0A1I7USP0</accession>
<organism evidence="1 2">
    <name type="scientific">Caenorhabditis tropicalis</name>
    <dbReference type="NCBI Taxonomy" id="1561998"/>
    <lineage>
        <taxon>Eukaryota</taxon>
        <taxon>Metazoa</taxon>
        <taxon>Ecdysozoa</taxon>
        <taxon>Nematoda</taxon>
        <taxon>Chromadorea</taxon>
        <taxon>Rhabditida</taxon>
        <taxon>Rhabditina</taxon>
        <taxon>Rhabditomorpha</taxon>
        <taxon>Rhabditoidea</taxon>
        <taxon>Rhabditidae</taxon>
        <taxon>Peloderinae</taxon>
        <taxon>Caenorhabditis</taxon>
    </lineage>
</organism>
<dbReference type="AlphaFoldDB" id="A0A1I7USP0"/>
<dbReference type="WBParaSite" id="Csp11.Scaffold630.g18954.t1">
    <property type="protein sequence ID" value="Csp11.Scaffold630.g18954.t1"/>
    <property type="gene ID" value="Csp11.Scaffold630.g18954"/>
</dbReference>
<protein>
    <submittedName>
        <fullName evidence="2">Transposase</fullName>
    </submittedName>
</protein>
<proteinExistence type="predicted"/>
<evidence type="ECO:0000313" key="2">
    <source>
        <dbReference type="WBParaSite" id="Csp11.Scaffold630.g18954.t1"/>
    </source>
</evidence>